<dbReference type="InterPro" id="IPR006594">
    <property type="entry name" value="LisH"/>
</dbReference>
<feature type="compositionally biased region" description="Low complexity" evidence="1">
    <location>
        <begin position="306"/>
        <end position="347"/>
    </location>
</feature>
<accession>A0A061QY61</accession>
<dbReference type="PANTHER" id="PTHR44376:SF5">
    <property type="entry name" value="TRANSCRIPTIONAL COREPRESSOR LEUNIG ISOFORM X1"/>
    <property type="match status" value="1"/>
</dbReference>
<proteinExistence type="predicted"/>
<dbReference type="SMART" id="SM00667">
    <property type="entry name" value="LisH"/>
    <property type="match status" value="1"/>
</dbReference>
<reference evidence="2" key="1">
    <citation type="submission" date="2014-05" db="EMBL/GenBank/DDBJ databases">
        <title>The transcriptome of the halophilic microalga Tetraselmis sp. GSL018 isolated from the Great Salt Lake, Utah.</title>
        <authorList>
            <person name="Jinkerson R.E."/>
            <person name="D'Adamo S."/>
            <person name="Posewitz M.C."/>
        </authorList>
    </citation>
    <scope>NUCLEOTIDE SEQUENCE</scope>
    <source>
        <strain evidence="2">GSL018</strain>
    </source>
</reference>
<feature type="compositionally biased region" description="Gly residues" evidence="1">
    <location>
        <begin position="1"/>
        <end position="12"/>
    </location>
</feature>
<dbReference type="GO" id="GO:0003714">
    <property type="term" value="F:transcription corepressor activity"/>
    <property type="evidence" value="ECO:0007669"/>
    <property type="project" value="InterPro"/>
</dbReference>
<dbReference type="EMBL" id="GBEZ01022211">
    <property type="protein sequence ID" value="JAC64613.1"/>
    <property type="molecule type" value="Transcribed_RNA"/>
</dbReference>
<name>A0A061QY61_9CHLO</name>
<evidence type="ECO:0000256" key="1">
    <source>
        <dbReference type="SAM" id="MobiDB-lite"/>
    </source>
</evidence>
<feature type="compositionally biased region" description="Gly residues" evidence="1">
    <location>
        <begin position="19"/>
        <end position="35"/>
    </location>
</feature>
<evidence type="ECO:0000313" key="2">
    <source>
        <dbReference type="EMBL" id="JAC64613.1"/>
    </source>
</evidence>
<dbReference type="PROSITE" id="PS50896">
    <property type="entry name" value="LISH"/>
    <property type="match status" value="1"/>
</dbReference>
<dbReference type="PANTHER" id="PTHR44376">
    <property type="entry name" value="TRANSCRIPTIONAL REGULATOR OF FILAMENTOUS GROWTH FLO8"/>
    <property type="match status" value="1"/>
</dbReference>
<protein>
    <submittedName>
        <fullName evidence="2">Transcriptional corepressor leunig-like</fullName>
    </submittedName>
</protein>
<feature type="region of interest" description="Disordered" evidence="1">
    <location>
        <begin position="143"/>
        <end position="162"/>
    </location>
</feature>
<feature type="compositionally biased region" description="Gly residues" evidence="1">
    <location>
        <begin position="388"/>
        <end position="398"/>
    </location>
</feature>
<sequence length="428" mass="44680">MSQPGGPNGPAGAGPSAAGSGGAGPRAAGGAGMMGSTGPQNVKWETGLMLDVYILDYLRKRRFHSVADAFQKEAQVPQRVLAIDAPAGFLFEWWSVFWDIFIARTNPMRASEQANMYVEAQQAKQSQQVQSQFGPMRWSQMGGRGMQGDPMGNRGSPAMPSGGGGMMDNSMPGPQIKQEQMRRQMSGPQGQMRMRPAGDGMGVGGPSPAVGGKGRMGGGMDQWGGMSPMDSMYQMGGNGGGRAGGGMPNMMMGGGQMGPGPRGMQSMSPVAGNQGPQGGMGNMNQMMMRGMQAGMGMMGGNSMGMQGMQDQQQRMMQMQQQQQQQQQQRNMAGMGPMASMGMSSSRNGGMGHDVQGMGGMPGDNGRKRKPSANQQDGSTAKKTDQGGQRDGGGGGGEMNGLDFDAPSLGNLDDVNVLDEEGVDSLQNN</sequence>
<organism evidence="2">
    <name type="scientific">Tetraselmis sp. GSL018</name>
    <dbReference type="NCBI Taxonomy" id="582737"/>
    <lineage>
        <taxon>Eukaryota</taxon>
        <taxon>Viridiplantae</taxon>
        <taxon>Chlorophyta</taxon>
        <taxon>core chlorophytes</taxon>
        <taxon>Chlorodendrophyceae</taxon>
        <taxon>Chlorodendrales</taxon>
        <taxon>Chlorodendraceae</taxon>
        <taxon>Tetraselmis</taxon>
    </lineage>
</organism>
<feature type="compositionally biased region" description="Gly residues" evidence="1">
    <location>
        <begin position="348"/>
        <end position="362"/>
    </location>
</feature>
<feature type="region of interest" description="Disordered" evidence="1">
    <location>
        <begin position="306"/>
        <end position="428"/>
    </location>
</feature>
<gene>
    <name evidence="2" type="ORF">TSPGSL018_17913</name>
</gene>
<feature type="region of interest" description="Disordered" evidence="1">
    <location>
        <begin position="1"/>
        <end position="35"/>
    </location>
</feature>
<dbReference type="AlphaFoldDB" id="A0A061QY61"/>
<dbReference type="InterPro" id="IPR044716">
    <property type="entry name" value="LEUNIG-like"/>
</dbReference>
<dbReference type="Pfam" id="PF08513">
    <property type="entry name" value="LisH"/>
    <property type="match status" value="1"/>
</dbReference>